<dbReference type="OrthoDB" id="1036575at2"/>
<proteinExistence type="predicted"/>
<gene>
    <name evidence="2" type="ORF">CCUN_0273</name>
</gene>
<feature type="domain" description="DUF5675" evidence="1">
    <location>
        <begin position="41"/>
        <end position="154"/>
    </location>
</feature>
<sequence length="177" mass="19981">MARFKIEITRDALRQTCRLGRVRVIAINEQAGAADKVIFECDELCNSKTGLKSGEDLALPSGRYKLEYFLSPKFSSTLQKDILKVDFNTPLICIYNDKSDGNTSDDVDKTRRILIHWGNTEKDTIGCELLGYGRSSEGITNSRNACGDFYRLMYEIAPLDKTQIENVELEIIDNLEA</sequence>
<evidence type="ECO:0000313" key="3">
    <source>
        <dbReference type="Proteomes" id="UP000192902"/>
    </source>
</evidence>
<dbReference type="STRING" id="1121267.CCUN_0273"/>
<evidence type="ECO:0000313" key="2">
    <source>
        <dbReference type="EMBL" id="ARJ55928.1"/>
    </source>
</evidence>
<dbReference type="Proteomes" id="UP000192902">
    <property type="component" value="Chromosome"/>
</dbReference>
<organism evidence="2 3">
    <name type="scientific">Campylobacter cuniculorum DSM 23162 = LMG 24588</name>
    <dbReference type="NCBI Taxonomy" id="1121267"/>
    <lineage>
        <taxon>Bacteria</taxon>
        <taxon>Pseudomonadati</taxon>
        <taxon>Campylobacterota</taxon>
        <taxon>Epsilonproteobacteria</taxon>
        <taxon>Campylobacterales</taxon>
        <taxon>Campylobacteraceae</taxon>
        <taxon>Campylobacter</taxon>
    </lineage>
</organism>
<evidence type="ECO:0000259" key="1">
    <source>
        <dbReference type="Pfam" id="PF18925"/>
    </source>
</evidence>
<name>A0A1W6BV24_9BACT</name>
<protein>
    <recommendedName>
        <fullName evidence="1">DUF5675 domain-containing protein</fullName>
    </recommendedName>
</protein>
<dbReference type="AlphaFoldDB" id="A0A1W6BV24"/>
<dbReference type="InterPro" id="IPR043732">
    <property type="entry name" value="DUF5675"/>
</dbReference>
<dbReference type="KEGG" id="ccun:CCUN_0273"/>
<dbReference type="RefSeq" id="WP_027305007.1">
    <property type="nucleotide sequence ID" value="NZ_CP020867.1"/>
</dbReference>
<accession>A0A1W6BV24</accession>
<dbReference type="Pfam" id="PF18925">
    <property type="entry name" value="DUF5675"/>
    <property type="match status" value="1"/>
</dbReference>
<dbReference type="eggNOG" id="ENOG5031QPH">
    <property type="taxonomic scope" value="Bacteria"/>
</dbReference>
<reference evidence="2 3" key="1">
    <citation type="submission" date="2017-04" db="EMBL/GenBank/DDBJ databases">
        <title>Complete genome sequence of the Campylobacter cuniculorum type strain LMG24588.</title>
        <authorList>
            <person name="Miller W.G."/>
            <person name="Yee E."/>
            <person name="Revez J."/>
            <person name="Bono J.L."/>
            <person name="Rossi M."/>
        </authorList>
    </citation>
    <scope>NUCLEOTIDE SEQUENCE [LARGE SCALE GENOMIC DNA]</scope>
    <source>
        <strain evidence="2 3">LMG 24588</strain>
    </source>
</reference>
<dbReference type="EMBL" id="CP020867">
    <property type="protein sequence ID" value="ARJ55928.1"/>
    <property type="molecule type" value="Genomic_DNA"/>
</dbReference>